<keyword evidence="1" id="KW-0175">Coiled coil</keyword>
<reference evidence="2" key="1">
    <citation type="submission" date="2021-01" db="EMBL/GenBank/DDBJ databases">
        <authorList>
            <consortium name="Genoscope - CEA"/>
            <person name="William W."/>
        </authorList>
    </citation>
    <scope>NUCLEOTIDE SEQUENCE</scope>
</reference>
<dbReference type="PANTHER" id="PTHR45287:SF4">
    <property type="entry name" value="OS03G0691500 PROTEIN"/>
    <property type="match status" value="1"/>
</dbReference>
<evidence type="ECO:0000313" key="2">
    <source>
        <dbReference type="EMBL" id="CAF2038571.1"/>
    </source>
</evidence>
<dbReference type="Proteomes" id="UP001295469">
    <property type="component" value="Chromosome A09"/>
</dbReference>
<protein>
    <submittedName>
        <fullName evidence="2">(rape) hypothetical protein</fullName>
    </submittedName>
</protein>
<proteinExistence type="predicted"/>
<dbReference type="PANTHER" id="PTHR45287">
    <property type="entry name" value="OS03G0691500 PROTEIN"/>
    <property type="match status" value="1"/>
</dbReference>
<name>A0A816NR25_BRANA</name>
<accession>A0A816NR25</accession>
<gene>
    <name evidence="2" type="ORF">DARMORV10_A09P12220.1</name>
</gene>
<dbReference type="AlphaFoldDB" id="A0A816NR25"/>
<organism evidence="2">
    <name type="scientific">Brassica napus</name>
    <name type="common">Rape</name>
    <dbReference type="NCBI Taxonomy" id="3708"/>
    <lineage>
        <taxon>Eukaryota</taxon>
        <taxon>Viridiplantae</taxon>
        <taxon>Streptophyta</taxon>
        <taxon>Embryophyta</taxon>
        <taxon>Tracheophyta</taxon>
        <taxon>Spermatophyta</taxon>
        <taxon>Magnoliopsida</taxon>
        <taxon>eudicotyledons</taxon>
        <taxon>Gunneridae</taxon>
        <taxon>Pentapetalae</taxon>
        <taxon>rosids</taxon>
        <taxon>malvids</taxon>
        <taxon>Brassicales</taxon>
        <taxon>Brassicaceae</taxon>
        <taxon>Brassiceae</taxon>
        <taxon>Brassica</taxon>
    </lineage>
</organism>
<sequence length="317" mass="36506">MEKVYEELDEVKAIQEARSVIEKQGYESEEKAREISELKRTNEDLQRCLREKDFVLKRLNEANDKLRTDGEEKNRGFEKERRKLVVALDEAGETSIDLEQKSNVYRAEIEGLKGTLAVAEKKKIEAERIMIQLIVREEREKRQSRYVGASIREKLFLLAAEQTRNNMESNNEVYAMLKGLVRNIYFPFDIESNTAISVAREMVEELEMDDRDVTKIANMIDGEIASLVPDWRSGLGFESSLCNCTSNRSAIDFNVRQCCTNMCGEKHGRFEEITSGLHNFGKALYSHGKMTFSLSFVNMCRIIYSNADKPRNITVII</sequence>
<dbReference type="InterPro" id="IPR040262">
    <property type="entry name" value="At4g38062-like"/>
</dbReference>
<feature type="coiled-coil region" evidence="1">
    <location>
        <begin position="28"/>
        <end position="65"/>
    </location>
</feature>
<evidence type="ECO:0000256" key="1">
    <source>
        <dbReference type="SAM" id="Coils"/>
    </source>
</evidence>
<dbReference type="EMBL" id="HG994363">
    <property type="protein sequence ID" value="CAF2038571.1"/>
    <property type="molecule type" value="Genomic_DNA"/>
</dbReference>